<accession>A0A9Q4GKE3</accession>
<dbReference type="Pfam" id="PF18614">
    <property type="entry name" value="RNase_II_C_S1"/>
    <property type="match status" value="1"/>
</dbReference>
<gene>
    <name evidence="2" type="ORF">OS129_00345</name>
</gene>
<dbReference type="InterPro" id="IPR001900">
    <property type="entry name" value="RNase_II/R"/>
</dbReference>
<dbReference type="InterPro" id="IPR040596">
    <property type="entry name" value="RNase_II_C_S1"/>
</dbReference>
<evidence type="ECO:0000259" key="1">
    <source>
        <dbReference type="SMART" id="SM00955"/>
    </source>
</evidence>
<dbReference type="PANTHER" id="PTHR23355:SF9">
    <property type="entry name" value="DIS3-LIKE EXONUCLEASE 2"/>
    <property type="match status" value="1"/>
</dbReference>
<sequence>MRLYAAALDFSGIAEEFGIVRGFDDDVNREAAAATDRHAAQRVDRRDIELVTIDPEGSMDLDQAVCILPDGDGYLVHYAIADVAAFVDPDGAVAAESLRRGQTIYLPDGPARLHPPVLSEGSASLLPAVDRPAVLWSMRLDARGEVTGYDLTRALVRSRARFNYVEATGDMEKGTLHPSIRLLPEVGELRSRTALRRRAVSLSTPAQSVERQDDGRYRLDIEPRLAMMDHNSEISLLTGMVAGQIMASAGVGILRTLTPADPADLWEFAAEVAALGHSYDPDEPIGTFLDGIDATGPRGMAVMREAQKLLRGAGYELLTGEDGETIPEEYTHAGVGGYYAHVTAPLRRLVDRYATEFCLAVHNGEAVPDWAEDGAPDVVGTMHRTAPLAGGVDRACLNLAEATVLEPWVGETFRAVVLATSESSDSARIFISEPPVVARCSGAPDQGTRVTVRLDGVDVTRREVSFSWIR</sequence>
<dbReference type="GO" id="GO:0006402">
    <property type="term" value="P:mRNA catabolic process"/>
    <property type="evidence" value="ECO:0007669"/>
    <property type="project" value="TreeGrafter"/>
</dbReference>
<dbReference type="RefSeq" id="WP_200253061.1">
    <property type="nucleotide sequence ID" value="NZ_JAENIQ020000002.1"/>
</dbReference>
<evidence type="ECO:0000313" key="3">
    <source>
        <dbReference type="Proteomes" id="UP001071478"/>
    </source>
</evidence>
<evidence type="ECO:0000313" key="2">
    <source>
        <dbReference type="EMBL" id="MCX7467330.1"/>
    </source>
</evidence>
<comment type="caution">
    <text evidence="2">The sequence shown here is derived from an EMBL/GenBank/DDBJ whole genome shotgun (WGS) entry which is preliminary data.</text>
</comment>
<dbReference type="PANTHER" id="PTHR23355">
    <property type="entry name" value="RIBONUCLEASE"/>
    <property type="match status" value="1"/>
</dbReference>
<dbReference type="InterPro" id="IPR012340">
    <property type="entry name" value="NA-bd_OB-fold"/>
</dbReference>
<dbReference type="GO" id="GO:0003723">
    <property type="term" value="F:RNA binding"/>
    <property type="evidence" value="ECO:0007669"/>
    <property type="project" value="InterPro"/>
</dbReference>
<dbReference type="EMBL" id="JAPMKU010000001">
    <property type="protein sequence ID" value="MCX7467330.1"/>
    <property type="molecule type" value="Genomic_DNA"/>
</dbReference>
<dbReference type="SUPFAM" id="SSF50249">
    <property type="entry name" value="Nucleic acid-binding proteins"/>
    <property type="match status" value="1"/>
</dbReference>
<reference evidence="2" key="1">
    <citation type="submission" date="2022-11" db="EMBL/GenBank/DDBJ databases">
        <title>Corynebacterium sp. isolated from Penguins.</title>
        <authorList>
            <person name="Sedlar K."/>
            <person name="Svec P."/>
        </authorList>
    </citation>
    <scope>NUCLEOTIDE SEQUENCE</scope>
    <source>
        <strain evidence="2">P7374</strain>
    </source>
</reference>
<dbReference type="InterPro" id="IPR050180">
    <property type="entry name" value="RNR_Ribonuclease"/>
</dbReference>
<dbReference type="Proteomes" id="UP001071478">
    <property type="component" value="Unassembled WGS sequence"/>
</dbReference>
<dbReference type="SMART" id="SM00955">
    <property type="entry name" value="RNB"/>
    <property type="match status" value="1"/>
</dbReference>
<name>A0A9Q4GKE3_9CORY</name>
<proteinExistence type="predicted"/>
<feature type="domain" description="RNB" evidence="1">
    <location>
        <begin position="42"/>
        <end position="364"/>
    </location>
</feature>
<dbReference type="AlphaFoldDB" id="A0A9Q4GKE3"/>
<protein>
    <submittedName>
        <fullName evidence="2">RNB domain-containing ribonuclease</fullName>
    </submittedName>
</protein>
<dbReference type="GO" id="GO:0004540">
    <property type="term" value="F:RNA nuclease activity"/>
    <property type="evidence" value="ECO:0007669"/>
    <property type="project" value="InterPro"/>
</dbReference>
<dbReference type="Pfam" id="PF00773">
    <property type="entry name" value="RNB"/>
    <property type="match status" value="1"/>
</dbReference>
<organism evidence="2 3">
    <name type="scientific">Corynebacterium pygosceleis</name>
    <dbReference type="NCBI Taxonomy" id="2800406"/>
    <lineage>
        <taxon>Bacteria</taxon>
        <taxon>Bacillati</taxon>
        <taxon>Actinomycetota</taxon>
        <taxon>Actinomycetes</taxon>
        <taxon>Mycobacteriales</taxon>
        <taxon>Corynebacteriaceae</taxon>
        <taxon>Corynebacterium</taxon>
    </lineage>
</organism>